<dbReference type="STRING" id="1255658.FM114_09970"/>
<dbReference type="GO" id="GO:0005524">
    <property type="term" value="F:ATP binding"/>
    <property type="evidence" value="ECO:0007669"/>
    <property type="project" value="InterPro"/>
</dbReference>
<feature type="active site" evidence="1">
    <location>
        <position position="290"/>
    </location>
</feature>
<dbReference type="GO" id="GO:0004176">
    <property type="term" value="F:ATP-dependent peptidase activity"/>
    <property type="evidence" value="ECO:0007669"/>
    <property type="project" value="UniProtKB-UniRule"/>
</dbReference>
<dbReference type="EC" id="3.4.21.53" evidence="1"/>
<dbReference type="PANTHER" id="PTHR10046">
    <property type="entry name" value="ATP DEPENDENT LON PROTEASE FAMILY MEMBER"/>
    <property type="match status" value="1"/>
</dbReference>
<dbReference type="Proteomes" id="UP000188342">
    <property type="component" value="Unassembled WGS sequence"/>
</dbReference>
<gene>
    <name evidence="3" type="ORF">FM114_09970</name>
</gene>
<keyword evidence="1" id="KW-0720">Serine protease</keyword>
<keyword evidence="4" id="KW-1185">Reference proteome</keyword>
<reference evidence="3 4" key="1">
    <citation type="submission" date="2017-02" db="EMBL/GenBank/DDBJ databases">
        <authorList>
            <person name="Peterson S.W."/>
        </authorList>
    </citation>
    <scope>NUCLEOTIDE SEQUENCE [LARGE SCALE GENOMIC DNA]</scope>
    <source>
        <strain evidence="3 4">LSP_Lj1</strain>
    </source>
</reference>
<dbReference type="Gene3D" id="3.30.230.10">
    <property type="match status" value="1"/>
</dbReference>
<organism evidence="3 4">
    <name type="scientific">Luteococcus japonicus LSP_Lj1</name>
    <dbReference type="NCBI Taxonomy" id="1255658"/>
    <lineage>
        <taxon>Bacteria</taxon>
        <taxon>Bacillati</taxon>
        <taxon>Actinomycetota</taxon>
        <taxon>Actinomycetes</taxon>
        <taxon>Propionibacteriales</taxon>
        <taxon>Propionibacteriaceae</taxon>
        <taxon>Luteococcus</taxon>
    </lineage>
</organism>
<dbReference type="InterPro" id="IPR008269">
    <property type="entry name" value="Lon_proteolytic"/>
</dbReference>
<name>A0A1R4JWI3_9ACTN</name>
<feature type="domain" description="Lon proteolytic" evidence="2">
    <location>
        <begin position="243"/>
        <end position="337"/>
    </location>
</feature>
<dbReference type="PROSITE" id="PS51786">
    <property type="entry name" value="LON_PROTEOLYTIC"/>
    <property type="match status" value="1"/>
</dbReference>
<dbReference type="Pfam" id="PF05362">
    <property type="entry name" value="Lon_C"/>
    <property type="match status" value="1"/>
</dbReference>
<dbReference type="GO" id="GO:0006508">
    <property type="term" value="P:proteolysis"/>
    <property type="evidence" value="ECO:0007669"/>
    <property type="project" value="UniProtKB-KW"/>
</dbReference>
<dbReference type="Gene3D" id="2.30.42.10">
    <property type="match status" value="1"/>
</dbReference>
<dbReference type="InterPro" id="IPR036034">
    <property type="entry name" value="PDZ_sf"/>
</dbReference>
<dbReference type="InterPro" id="IPR027065">
    <property type="entry name" value="Lon_Prtase"/>
</dbReference>
<evidence type="ECO:0000259" key="2">
    <source>
        <dbReference type="PROSITE" id="PS51786"/>
    </source>
</evidence>
<keyword evidence="1 3" id="KW-0645">Protease</keyword>
<dbReference type="InterPro" id="IPR001478">
    <property type="entry name" value="PDZ"/>
</dbReference>
<dbReference type="InterPro" id="IPR020568">
    <property type="entry name" value="Ribosomal_Su5_D2-typ_SF"/>
</dbReference>
<evidence type="ECO:0000313" key="4">
    <source>
        <dbReference type="Proteomes" id="UP000188342"/>
    </source>
</evidence>
<accession>A0A1R4JWI3</accession>
<dbReference type="GO" id="GO:0004252">
    <property type="term" value="F:serine-type endopeptidase activity"/>
    <property type="evidence" value="ECO:0007669"/>
    <property type="project" value="UniProtKB-UniRule"/>
</dbReference>
<sequence>MTRQTWTAIASAICFVVLALLLSLLPVPFVAWGPGRTLNLLGPGDADRPAIKVNGLKTYPTTGELRMTTVSVTRVDSRLSLPEAVYAHWMPKRDVLAREVVYPHSKSVEEVKNEEVAMMDDSKSEAVVAALRAAGQPVQAMPQVQSVGMAGPSYNKLQPGDLIERVDQTAVKTPSEVSRLISRHAVGDPVLVSVVRDGKKEDITITTVSSNEDKKLAVIGIVTAQGYRYTPSVSYGIDPQVVGPSAGLVFSLAIYDQVTPGDLLGGRNVAVTGQISADGRVGSIGGIQEKVAGAEKAGAEVFLVPSGNCADISGLDSSMSLVKVGTLADAVEALTTLRRTGSTKDLPHC</sequence>
<feature type="active site" evidence="1">
    <location>
        <position position="245"/>
    </location>
</feature>
<evidence type="ECO:0000313" key="3">
    <source>
        <dbReference type="EMBL" id="SJN36195.1"/>
    </source>
</evidence>
<dbReference type="SUPFAM" id="SSF54211">
    <property type="entry name" value="Ribosomal protein S5 domain 2-like"/>
    <property type="match status" value="1"/>
</dbReference>
<dbReference type="SUPFAM" id="SSF50156">
    <property type="entry name" value="PDZ domain-like"/>
    <property type="match status" value="1"/>
</dbReference>
<protein>
    <recommendedName>
        <fullName evidence="1">endopeptidase La</fullName>
        <ecNumber evidence="1">3.4.21.53</ecNumber>
    </recommendedName>
</protein>
<evidence type="ECO:0000256" key="1">
    <source>
        <dbReference type="PROSITE-ProRule" id="PRU01122"/>
    </source>
</evidence>
<dbReference type="AlphaFoldDB" id="A0A1R4JWI3"/>
<dbReference type="InterPro" id="IPR014721">
    <property type="entry name" value="Ribsml_uS5_D2-typ_fold_subgr"/>
</dbReference>
<comment type="similarity">
    <text evidence="1">Belongs to the peptidase S16 family.</text>
</comment>
<dbReference type="Pfam" id="PF13180">
    <property type="entry name" value="PDZ_2"/>
    <property type="match status" value="1"/>
</dbReference>
<dbReference type="EMBL" id="FUKQ01000035">
    <property type="protein sequence ID" value="SJN36195.1"/>
    <property type="molecule type" value="Genomic_DNA"/>
</dbReference>
<comment type="catalytic activity">
    <reaction evidence="1">
        <text>Hydrolysis of proteins in presence of ATP.</text>
        <dbReference type="EC" id="3.4.21.53"/>
    </reaction>
</comment>
<proteinExistence type="inferred from homology"/>
<dbReference type="RefSeq" id="WP_094764977.1">
    <property type="nucleotide sequence ID" value="NZ_FUKQ01000035.1"/>
</dbReference>
<dbReference type="GO" id="GO:0030163">
    <property type="term" value="P:protein catabolic process"/>
    <property type="evidence" value="ECO:0007669"/>
    <property type="project" value="InterPro"/>
</dbReference>
<keyword evidence="1" id="KW-0378">Hydrolase</keyword>
<dbReference type="OrthoDB" id="2356897at2"/>